<organism evidence="2 3">
    <name type="scientific">Candidatus Competibacter denitrificans Run_A_D11</name>
    <dbReference type="NCBI Taxonomy" id="1400863"/>
    <lineage>
        <taxon>Bacteria</taxon>
        <taxon>Pseudomonadati</taxon>
        <taxon>Pseudomonadota</taxon>
        <taxon>Gammaproteobacteria</taxon>
        <taxon>Candidatus Competibacteraceae</taxon>
        <taxon>Candidatus Competibacter</taxon>
    </lineage>
</organism>
<reference evidence="2" key="2">
    <citation type="submission" date="2014-03" db="EMBL/GenBank/DDBJ databases">
        <title>Candidatus Competibacter-lineage genomes retrieved from metagenomes reveal functional metabolic diversity.</title>
        <authorList>
            <person name="McIlroy S.J."/>
            <person name="Albertsen M."/>
            <person name="Andresen E.K."/>
            <person name="Saunders A.M."/>
            <person name="Kristiansen R."/>
            <person name="Stokholm-Bjerregaard M."/>
            <person name="Nielsen K.L."/>
            <person name="Nielsen P.H."/>
        </authorList>
    </citation>
    <scope>NUCLEOTIDE SEQUENCE</scope>
    <source>
        <strain evidence="2">Run_A_D11</strain>
    </source>
</reference>
<dbReference type="STRING" id="1400863.BN873_950037"/>
<sequence length="284" mass="31116">MNPATLLQTLNPRLSALQLPTLTADTLAALSTTVTVERLTHAVHCAEQNDAGARLYLIRNLPASARDMPAPRRESTAAPPPTHPQPTPAPSSASTPTPTRPQPMPTPEAGPPVGAPTERALPDPRSRHRIYATKAALLWELDETRQHEPTLRLEAAPATGAKLYDWKQKISLQLTREELPWVAATVLGLTPHCEFKHHGPENNKGFRLEHQGSHLFVRVFQKDRPLLALPINAADCFYLAALCLRPLRQASPWLSDQGLIALLRLIVQRMATGGEAPPAPLRAY</sequence>
<name>W6MBK3_9GAMM</name>
<keyword evidence="3" id="KW-1185">Reference proteome</keyword>
<feature type="compositionally biased region" description="Pro residues" evidence="1">
    <location>
        <begin position="78"/>
        <end position="89"/>
    </location>
</feature>
<comment type="caution">
    <text evidence="2">The sequence shown here is derived from an EMBL/GenBank/DDBJ whole genome shotgun (WGS) entry which is preliminary data.</text>
</comment>
<evidence type="ECO:0000313" key="2">
    <source>
        <dbReference type="EMBL" id="CDI04354.1"/>
    </source>
</evidence>
<dbReference type="AlphaFoldDB" id="W6MBK3"/>
<gene>
    <name evidence="2" type="ORF">BN873_950037</name>
</gene>
<reference evidence="2" key="1">
    <citation type="submission" date="2013-07" db="EMBL/GenBank/DDBJ databases">
        <authorList>
            <person name="McIlroy S."/>
        </authorList>
    </citation>
    <scope>NUCLEOTIDE SEQUENCE [LARGE SCALE GENOMIC DNA]</scope>
    <source>
        <strain evidence="2">Run_A_D11</strain>
    </source>
</reference>
<dbReference type="RefSeq" id="WP_048676527.1">
    <property type="nucleotide sequence ID" value="NZ_CBTJ020000108.1"/>
</dbReference>
<feature type="region of interest" description="Disordered" evidence="1">
    <location>
        <begin position="64"/>
        <end position="127"/>
    </location>
</feature>
<dbReference type="EMBL" id="CBTJ020000108">
    <property type="protein sequence ID" value="CDI04354.1"/>
    <property type="molecule type" value="Genomic_DNA"/>
</dbReference>
<proteinExistence type="predicted"/>
<dbReference type="OrthoDB" id="5298744at2"/>
<dbReference type="Proteomes" id="UP000035760">
    <property type="component" value="Unassembled WGS sequence"/>
</dbReference>
<feature type="compositionally biased region" description="Pro residues" evidence="1">
    <location>
        <begin position="98"/>
        <end position="114"/>
    </location>
</feature>
<evidence type="ECO:0000256" key="1">
    <source>
        <dbReference type="SAM" id="MobiDB-lite"/>
    </source>
</evidence>
<evidence type="ECO:0000313" key="3">
    <source>
        <dbReference type="Proteomes" id="UP000035760"/>
    </source>
</evidence>
<accession>W6MBK3</accession>
<protein>
    <submittedName>
        <fullName evidence="2">Uncharacterized protein</fullName>
    </submittedName>
</protein>